<dbReference type="GO" id="GO:0005975">
    <property type="term" value="P:carbohydrate metabolic process"/>
    <property type="evidence" value="ECO:0007669"/>
    <property type="project" value="InterPro"/>
</dbReference>
<dbReference type="InterPro" id="IPR036691">
    <property type="entry name" value="Endo/exonu/phosph_ase_sf"/>
</dbReference>
<dbReference type="InterPro" id="IPR047971">
    <property type="entry name" value="ExeM-like"/>
</dbReference>
<dbReference type="GO" id="GO:0030246">
    <property type="term" value="F:carbohydrate binding"/>
    <property type="evidence" value="ECO:0007669"/>
    <property type="project" value="InterPro"/>
</dbReference>
<dbReference type="InterPro" id="IPR005135">
    <property type="entry name" value="Endo/exonuclease/phosphatase"/>
</dbReference>
<dbReference type="GO" id="GO:0005576">
    <property type="term" value="C:extracellular region"/>
    <property type="evidence" value="ECO:0007669"/>
    <property type="project" value="InterPro"/>
</dbReference>
<dbReference type="CDD" id="cd12215">
    <property type="entry name" value="ChiC_BD"/>
    <property type="match status" value="2"/>
</dbReference>
<dbReference type="PANTHER" id="PTHR42834:SF1">
    <property type="entry name" value="ENDONUCLEASE_EXONUCLEASE_PHOSPHATASE FAMILY PROTEIN (AFU_ORTHOLOGUE AFUA_3G09210)"/>
    <property type="match status" value="1"/>
</dbReference>
<dbReference type="NCBIfam" id="NF033681">
    <property type="entry name" value="ExeM_NucH_DNase"/>
    <property type="match status" value="1"/>
</dbReference>
<evidence type="ECO:0000259" key="4">
    <source>
        <dbReference type="PROSITE" id="PS51841"/>
    </source>
</evidence>
<protein>
    <recommendedName>
        <fullName evidence="4">LTD domain-containing protein</fullName>
    </recommendedName>
</protein>
<gene>
    <name evidence="5" type="ORF">EDD30_1288</name>
</gene>
<dbReference type="InterPro" id="IPR013783">
    <property type="entry name" value="Ig-like_fold"/>
</dbReference>
<accession>A0A3N1GEE2</accession>
<dbReference type="EMBL" id="RJKL01000001">
    <property type="protein sequence ID" value="ROP28524.1"/>
    <property type="molecule type" value="Genomic_DNA"/>
</dbReference>
<dbReference type="AlphaFoldDB" id="A0A3N1GEE2"/>
<dbReference type="SUPFAM" id="SSF51055">
    <property type="entry name" value="Carbohydrate binding domain"/>
    <property type="match status" value="2"/>
</dbReference>
<evidence type="ECO:0000256" key="2">
    <source>
        <dbReference type="SAM" id="MobiDB-lite"/>
    </source>
</evidence>
<dbReference type="SMART" id="SM00495">
    <property type="entry name" value="ChtBD3"/>
    <property type="match status" value="2"/>
</dbReference>
<evidence type="ECO:0000256" key="1">
    <source>
        <dbReference type="ARBA" id="ARBA00022801"/>
    </source>
</evidence>
<dbReference type="Pfam" id="PF02839">
    <property type="entry name" value="CBM_5_12"/>
    <property type="match status" value="1"/>
</dbReference>
<feature type="signal peptide" evidence="3">
    <location>
        <begin position="1"/>
        <end position="29"/>
    </location>
</feature>
<organism evidence="5 6">
    <name type="scientific">Couchioplanes caeruleus</name>
    <dbReference type="NCBI Taxonomy" id="56438"/>
    <lineage>
        <taxon>Bacteria</taxon>
        <taxon>Bacillati</taxon>
        <taxon>Actinomycetota</taxon>
        <taxon>Actinomycetes</taxon>
        <taxon>Micromonosporales</taxon>
        <taxon>Micromonosporaceae</taxon>
        <taxon>Couchioplanes</taxon>
    </lineage>
</organism>
<dbReference type="InterPro" id="IPR015919">
    <property type="entry name" value="Cadherin-like_sf"/>
</dbReference>
<feature type="compositionally biased region" description="Polar residues" evidence="2">
    <location>
        <begin position="204"/>
        <end position="220"/>
    </location>
</feature>
<comment type="caution">
    <text evidence="5">The sequence shown here is derived from an EMBL/GenBank/DDBJ whole genome shotgun (WGS) entry which is preliminary data.</text>
</comment>
<dbReference type="PANTHER" id="PTHR42834">
    <property type="entry name" value="ENDONUCLEASE/EXONUCLEASE/PHOSPHATASE FAMILY PROTEIN (AFU_ORTHOLOGUE AFUA_3G09210)"/>
    <property type="match status" value="1"/>
</dbReference>
<dbReference type="Pfam" id="PF03372">
    <property type="entry name" value="Exo_endo_phos"/>
    <property type="match status" value="1"/>
</dbReference>
<dbReference type="GO" id="GO:0004553">
    <property type="term" value="F:hydrolase activity, hydrolyzing O-glycosyl compounds"/>
    <property type="evidence" value="ECO:0007669"/>
    <property type="project" value="InterPro"/>
</dbReference>
<dbReference type="SUPFAM" id="SSF56219">
    <property type="entry name" value="DNase I-like"/>
    <property type="match status" value="1"/>
</dbReference>
<keyword evidence="3" id="KW-0732">Signal</keyword>
<proteinExistence type="predicted"/>
<sequence length="1030" mass="106228">MSPALMRRLTIGTVALSLSVVGTAAPAFADTAGTGLVISEVYVNGGSSGATYSNKFVELFNPTASAISLAGDTLQYRSATSTGTPSGSQVFALSGSVAAHGHFLVQLPGNGASTNPGAALPAPDLNTGTSINPGAAGGTLYLVAGASGVLPTDTAVIDRIGWGTSNAPEGTASTGNSLVLSYQRATTGADTDNNAADFRAAVPTPQNSSGGSTTPPESVTVTNPGTQNATTDTAITPLTLQAAGGAAPYTWKAVDLPAGLTISEAGVVSGTPTTAGTSKVTVTATDAAGLSGSATFEFRVSAPAAVVTIAEIQGTNTDTSPYAGRAVTTEGVVTAAYPSGGFNGFFLETGGAGGEDATPGASDAVFVFGSQAAAQVAVGDSVRVTGKVTEFQGLTEITGPVVTKLDTPLPAVKASTLPWAQLTTDAQKEAHEGELVAPQGTFTVTDNYDANFYGSFTLAAGDKPLRQPTDAGRAGSAQAQAAVADNAARTITLDDASTTNYSTSANNGRPLPWLTPDNPVSVGAKVTFHQPVVLDYRFSLWNFQPTAQVTGDGSAVATFSDMRTGKQQPAALDGTGRLATFNVQNYFPMTGERYVAAGLGTCTYYNDRAGNHITVNRCTGTDGGPGPRGAADAANFARQQSKIVTGINRLGASIVSLEEVENSVKFGEPRDTALAGLVDALNAAAGSAVWSYVPSPAADQLPTLSQQDVIRTAFIYKKAQVAPVGPSVVLTTESDPGEPFSIARQPLAQGFKKAGAGDGDTFLVVANHWKSKSPGTPLYPGDVEDKSSPAANQGAFNETRVREAEAVVTFAAQTADTLRTNRIFLVGDFNAYTHEDPMEKLYAAGYTSLGSTFDPSEHTYMYNGLAGSLDHVLASPAAKAMVTGADVWQINAQEAVAFGYSRYNYHATMLFHGDDPFAASDHNPEIVGLNLPSTPEWNAKKIYHAGDLVSYHGATWRALWWTAFLPPGSPHGAWEEIAVTSDGTALWTPSRIFKAGDTAVYGGKKYVAKWWSRNAKPTASGPRGPWKPAA</sequence>
<dbReference type="GO" id="GO:0016020">
    <property type="term" value="C:membrane"/>
    <property type="evidence" value="ECO:0007669"/>
    <property type="project" value="InterPro"/>
</dbReference>
<feature type="chain" id="PRO_5018058202" description="LTD domain-containing protein" evidence="3">
    <location>
        <begin position="30"/>
        <end position="1030"/>
    </location>
</feature>
<evidence type="ECO:0000313" key="5">
    <source>
        <dbReference type="EMBL" id="ROP28524.1"/>
    </source>
</evidence>
<dbReference type="CDD" id="cd10283">
    <property type="entry name" value="MnuA_DNase1-like"/>
    <property type="match status" value="1"/>
</dbReference>
<dbReference type="InterPro" id="IPR003610">
    <property type="entry name" value="CBM5/12"/>
</dbReference>
<reference evidence="5 6" key="1">
    <citation type="submission" date="2018-11" db="EMBL/GenBank/DDBJ databases">
        <title>Sequencing the genomes of 1000 actinobacteria strains.</title>
        <authorList>
            <person name="Klenk H.-P."/>
        </authorList>
    </citation>
    <scope>NUCLEOTIDE SEQUENCE [LARGE SCALE GENOMIC DNA]</scope>
    <source>
        <strain evidence="5 6">DSM 43634</strain>
    </source>
</reference>
<dbReference type="Pfam" id="PF05345">
    <property type="entry name" value="He_PIG"/>
    <property type="match status" value="1"/>
</dbReference>
<dbReference type="Pfam" id="PF00932">
    <property type="entry name" value="LTD"/>
    <property type="match status" value="1"/>
</dbReference>
<feature type="region of interest" description="Disordered" evidence="2">
    <location>
        <begin position="200"/>
        <end position="220"/>
    </location>
</feature>
<dbReference type="InterPro" id="IPR036573">
    <property type="entry name" value="CBM_sf_5/12"/>
</dbReference>
<dbReference type="GO" id="GO:0005509">
    <property type="term" value="F:calcium ion binding"/>
    <property type="evidence" value="ECO:0007669"/>
    <property type="project" value="InterPro"/>
</dbReference>
<dbReference type="PROSITE" id="PS51841">
    <property type="entry name" value="LTD"/>
    <property type="match status" value="1"/>
</dbReference>
<evidence type="ECO:0000256" key="3">
    <source>
        <dbReference type="SAM" id="SignalP"/>
    </source>
</evidence>
<dbReference type="Gene3D" id="2.10.10.20">
    <property type="entry name" value="Carbohydrate-binding module superfamily 5/12"/>
    <property type="match status" value="2"/>
</dbReference>
<evidence type="ECO:0000313" key="6">
    <source>
        <dbReference type="Proteomes" id="UP000271683"/>
    </source>
</evidence>
<name>A0A3N1GEE2_9ACTN</name>
<dbReference type="Gene3D" id="3.60.10.10">
    <property type="entry name" value="Endonuclease/exonuclease/phosphatase"/>
    <property type="match status" value="1"/>
</dbReference>
<dbReference type="CDD" id="cd04486">
    <property type="entry name" value="YhcR_OBF_like"/>
    <property type="match status" value="1"/>
</dbReference>
<dbReference type="InterPro" id="IPR001322">
    <property type="entry name" value="Lamin_tail_dom"/>
</dbReference>
<dbReference type="Gene3D" id="2.60.40.10">
    <property type="entry name" value="Immunoglobulins"/>
    <property type="match status" value="1"/>
</dbReference>
<keyword evidence="1" id="KW-0378">Hydrolase</keyword>
<dbReference type="SUPFAM" id="SSF49313">
    <property type="entry name" value="Cadherin-like"/>
    <property type="match status" value="1"/>
</dbReference>
<dbReference type="Proteomes" id="UP000271683">
    <property type="component" value="Unassembled WGS sequence"/>
</dbReference>
<feature type="domain" description="LTD" evidence="4">
    <location>
        <begin position="19"/>
        <end position="164"/>
    </location>
</feature>